<evidence type="ECO:0000313" key="4">
    <source>
        <dbReference type="EMBL" id="MCG7980951.1"/>
    </source>
</evidence>
<evidence type="ECO:0000313" key="5">
    <source>
        <dbReference type="Proteomes" id="UP000886674"/>
    </source>
</evidence>
<dbReference type="InterPro" id="IPR011990">
    <property type="entry name" value="TPR-like_helical_dom_sf"/>
</dbReference>
<dbReference type="SUPFAM" id="SSF48452">
    <property type="entry name" value="TPR-like"/>
    <property type="match status" value="1"/>
</dbReference>
<proteinExistence type="predicted"/>
<dbReference type="InterPro" id="IPR019734">
    <property type="entry name" value="TPR_rpt"/>
</dbReference>
<protein>
    <submittedName>
        <fullName evidence="4">Tetratricopeptide repeat protein</fullName>
    </submittedName>
</protein>
<organism evidence="4 5">
    <name type="scientific">Candidatus Thiodiazotropha taylori</name>
    <dbReference type="NCBI Taxonomy" id="2792791"/>
    <lineage>
        <taxon>Bacteria</taxon>
        <taxon>Pseudomonadati</taxon>
        <taxon>Pseudomonadota</taxon>
        <taxon>Gammaproteobacteria</taxon>
        <taxon>Chromatiales</taxon>
        <taxon>Sedimenticolaceae</taxon>
        <taxon>Candidatus Thiodiazotropha</taxon>
    </lineage>
</organism>
<evidence type="ECO:0000256" key="3">
    <source>
        <dbReference type="PROSITE-ProRule" id="PRU00339"/>
    </source>
</evidence>
<dbReference type="PROSITE" id="PS50005">
    <property type="entry name" value="TPR"/>
    <property type="match status" value="1"/>
</dbReference>
<comment type="caution">
    <text evidence="4">The sequence shown here is derived from an EMBL/GenBank/DDBJ whole genome shotgun (WGS) entry which is preliminary data.</text>
</comment>
<accession>A0A9E4TVJ0</accession>
<evidence type="ECO:0000256" key="2">
    <source>
        <dbReference type="ARBA" id="ARBA00022803"/>
    </source>
</evidence>
<sequence length="179" mass="20148">MRMSPDLRLPIAALVAIATLTVVALIRDEIGKPAAKVEMERETAQAMEQSPLDDLFLNAVGLLHTRHFEPAVHSFNKLVELAPWMPEAEVNLAYALMGMGQYAEAQHHFNHALELNDRQLNAYYGLAISLEQQGDLESALGAMRVYVHLAADDDPYRRKAWAAIWEWENTRNVGEKVIE</sequence>
<reference evidence="4" key="1">
    <citation type="journal article" date="2021" name="Proc. Natl. Acad. Sci. U.S.A.">
        <title>Global biogeography of chemosynthetic symbionts reveals both localized and globally distributed symbiont groups. .</title>
        <authorList>
            <person name="Osvatic J.T."/>
            <person name="Wilkins L.G.E."/>
            <person name="Leibrecht L."/>
            <person name="Leray M."/>
            <person name="Zauner S."/>
            <person name="Polzin J."/>
            <person name="Camacho Y."/>
            <person name="Gros O."/>
            <person name="van Gils J.A."/>
            <person name="Eisen J.A."/>
            <person name="Petersen J.M."/>
            <person name="Yuen B."/>
        </authorList>
    </citation>
    <scope>NUCLEOTIDE SEQUENCE</scope>
    <source>
        <strain evidence="4">MAGclacostrist055</strain>
    </source>
</reference>
<dbReference type="Pfam" id="PF13432">
    <property type="entry name" value="TPR_16"/>
    <property type="match status" value="1"/>
</dbReference>
<dbReference type="InterPro" id="IPR050498">
    <property type="entry name" value="Ycf3"/>
</dbReference>
<dbReference type="Gene3D" id="1.25.40.10">
    <property type="entry name" value="Tetratricopeptide repeat domain"/>
    <property type="match status" value="1"/>
</dbReference>
<dbReference type="SMART" id="SM00028">
    <property type="entry name" value="TPR"/>
    <property type="match status" value="1"/>
</dbReference>
<dbReference type="PANTHER" id="PTHR44858:SF1">
    <property type="entry name" value="UDP-N-ACETYLGLUCOSAMINE--PEPTIDE N-ACETYLGLUCOSAMINYLTRANSFERASE SPINDLY-RELATED"/>
    <property type="match status" value="1"/>
</dbReference>
<name>A0A9E4TVJ0_9GAMM</name>
<evidence type="ECO:0000256" key="1">
    <source>
        <dbReference type="ARBA" id="ARBA00022737"/>
    </source>
</evidence>
<dbReference type="AlphaFoldDB" id="A0A9E4TVJ0"/>
<keyword evidence="1" id="KW-0677">Repeat</keyword>
<feature type="repeat" description="TPR" evidence="3">
    <location>
        <begin position="86"/>
        <end position="119"/>
    </location>
</feature>
<keyword evidence="2 3" id="KW-0802">TPR repeat</keyword>
<dbReference type="PANTHER" id="PTHR44858">
    <property type="entry name" value="TETRATRICOPEPTIDE REPEAT PROTEIN 6"/>
    <property type="match status" value="1"/>
</dbReference>
<dbReference type="Proteomes" id="UP000886674">
    <property type="component" value="Unassembled WGS sequence"/>
</dbReference>
<dbReference type="EMBL" id="JAEPCR010000177">
    <property type="protein sequence ID" value="MCG7980951.1"/>
    <property type="molecule type" value="Genomic_DNA"/>
</dbReference>
<gene>
    <name evidence="4" type="ORF">JAY77_22740</name>
</gene>